<reference evidence="2" key="2">
    <citation type="submission" date="2021-04" db="EMBL/GenBank/DDBJ databases">
        <authorList>
            <person name="Gilroy R."/>
        </authorList>
    </citation>
    <scope>NUCLEOTIDE SEQUENCE</scope>
    <source>
        <strain evidence="2">ChiW4-1371</strain>
    </source>
</reference>
<name>A0A9D2GTE2_9BACT</name>
<dbReference type="PANTHER" id="PTHR32063:SF33">
    <property type="entry name" value="RND SUPERFAMILY EFFLUX PUMP PERMEASE COMPONENT"/>
    <property type="match status" value="1"/>
</dbReference>
<dbReference type="PANTHER" id="PTHR32063">
    <property type="match status" value="1"/>
</dbReference>
<feature type="transmembrane region" description="Helical" evidence="1">
    <location>
        <begin position="995"/>
        <end position="1018"/>
    </location>
</feature>
<feature type="transmembrane region" description="Helical" evidence="1">
    <location>
        <begin position="385"/>
        <end position="408"/>
    </location>
</feature>
<dbReference type="AlphaFoldDB" id="A0A9D2GTE2"/>
<feature type="transmembrane region" description="Helical" evidence="1">
    <location>
        <begin position="903"/>
        <end position="929"/>
    </location>
</feature>
<dbReference type="InterPro" id="IPR001036">
    <property type="entry name" value="Acrflvin-R"/>
</dbReference>
<dbReference type="Pfam" id="PF00873">
    <property type="entry name" value="ACR_tran"/>
    <property type="match status" value="1"/>
</dbReference>
<feature type="transmembrane region" description="Helical" evidence="1">
    <location>
        <begin position="12"/>
        <end position="32"/>
    </location>
</feature>
<dbReference type="GO" id="GO:0042910">
    <property type="term" value="F:xenobiotic transmembrane transporter activity"/>
    <property type="evidence" value="ECO:0007669"/>
    <property type="project" value="TreeGrafter"/>
</dbReference>
<reference evidence="2" key="1">
    <citation type="journal article" date="2021" name="PeerJ">
        <title>Extensive microbial diversity within the chicken gut microbiome revealed by metagenomics and culture.</title>
        <authorList>
            <person name="Gilroy R."/>
            <person name="Ravi A."/>
            <person name="Getino M."/>
            <person name="Pursley I."/>
            <person name="Horton D.L."/>
            <person name="Alikhan N.F."/>
            <person name="Baker D."/>
            <person name="Gharbi K."/>
            <person name="Hall N."/>
            <person name="Watson M."/>
            <person name="Adriaenssens E.M."/>
            <person name="Foster-Nyarko E."/>
            <person name="Jarju S."/>
            <person name="Secka A."/>
            <person name="Antonio M."/>
            <person name="Oren A."/>
            <person name="Chaudhuri R.R."/>
            <person name="La Ragione R."/>
            <person name="Hildebrand F."/>
            <person name="Pallen M.J."/>
        </authorList>
    </citation>
    <scope>NUCLEOTIDE SEQUENCE</scope>
    <source>
        <strain evidence="2">ChiW4-1371</strain>
    </source>
</reference>
<dbReference type="Gene3D" id="3.30.2090.10">
    <property type="entry name" value="Multidrug efflux transporter AcrB TolC docking domain, DN and DC subdomains"/>
    <property type="match status" value="2"/>
</dbReference>
<dbReference type="InterPro" id="IPR027463">
    <property type="entry name" value="AcrB_DN_DC_subdom"/>
</dbReference>
<comment type="caution">
    <text evidence="2">The sequence shown here is derived from an EMBL/GenBank/DDBJ whole genome shotgun (WGS) entry which is preliminary data.</text>
</comment>
<organism evidence="2 3">
    <name type="scientific">Candidatus Mucispirillum faecigallinarum</name>
    <dbReference type="NCBI Taxonomy" id="2838699"/>
    <lineage>
        <taxon>Bacteria</taxon>
        <taxon>Pseudomonadati</taxon>
        <taxon>Deferribacterota</taxon>
        <taxon>Deferribacteres</taxon>
        <taxon>Deferribacterales</taxon>
        <taxon>Mucispirillaceae</taxon>
        <taxon>Mucispirillum</taxon>
    </lineage>
</organism>
<feature type="transmembrane region" description="Helical" evidence="1">
    <location>
        <begin position="521"/>
        <end position="540"/>
    </location>
</feature>
<dbReference type="SUPFAM" id="SSF82866">
    <property type="entry name" value="Multidrug efflux transporter AcrB transmembrane domain"/>
    <property type="match status" value="2"/>
</dbReference>
<dbReference type="GO" id="GO:0005886">
    <property type="term" value="C:plasma membrane"/>
    <property type="evidence" value="ECO:0007669"/>
    <property type="project" value="TreeGrafter"/>
</dbReference>
<sequence>MLITKAAIKWKQAVFLLMMVFIIFGSSAYISLPREADPDVPIPYIFITTIYSGVSPTDMESLVTFKIENKLRGIEGVKEIISYSAESVSNISIEFNPDVNIDMALQRVRDKVDQAANDLPQDLTEEPIITEISMSDFPVFVVAISGDVPEHDLKKIADEMQDRFESVKGVLEVELSGTRDREILVVFDYERLQTYSLTMNDLADAVKGEHINIPGGSLDIGKGKYLVRIPGEYTDIKEMEDIVVTVKDGIPVYLRDVAQVLDSFEDKDSYASLNGIPAISVSIKKRVGANILDMADDIKKVIKEAEEEYPPAVKFTLTTDMSKDIKSMVDELENSLITGFILVFLVLFLFLGKLNSLFAAVIIPFSMLISFIIIQAMGITLNMMVLFSLIMALGMLVDNAIVIVENIYRHMQEGKSRVEAAYAASEEIGWPIVASALTTVFAFLPMVFWPGTIGEFMKFLPLTLIITLSSSLFVALIFNPVICSSFMKVKPHHKSEDEELKFGRFMQLYMKTVNFALDHRFLALAVTMFLVILPMFLFSARGLGVEFFPESDPERVFIRANAPEGTNAATTNEFVEKFRQATLDEKDIKLTLGEVGGAAADYSDAGGTSTHRGRLTIEFLDFEDRSEPSPVTINRIRERLNFFPGAEVVWEKEEMGPPTGDAVSIEISGKDVDVLGSLAAQVKKIVENIPGLVDLKDDYVKSKPEIRINVDREKAALLGLNTSTIASAVRGSVYGIEVGKYREGDDEYDIKVRLPDEKRKSIDDIKNLMINTPTGQYVPISSVADVTLSAGFGTITRIDFKRVVNVTANAEGRSSVEVMKDVAEKLKDFELPPGYMISYTGETEDQQEASSFLGKALVVALFLILMVLLIEFNSFSQTFIILFTIILSIGGIFWGLTITNTNFGIIMTGIGAISLAGIVINNGIVLIDYTNQLRREGMKMRDAIIRAGAVRFRPVMLTAWTTVLGMVPMATGYGFDFKNFKFVTGAEMSQWWSPMANAVIFGLGFSTMLTLIVVPVLYSFTGGGLKKDENPDYKRENIFKRIYNFFKGRKNRI</sequence>
<dbReference type="Gene3D" id="1.20.1640.10">
    <property type="entry name" value="Multidrug efflux transporter AcrB transmembrane domain"/>
    <property type="match status" value="2"/>
</dbReference>
<feature type="transmembrane region" description="Helical" evidence="1">
    <location>
        <begin position="879"/>
        <end position="897"/>
    </location>
</feature>
<accession>A0A9D2GTE2</accession>
<feature type="transmembrane region" description="Helical" evidence="1">
    <location>
        <begin position="358"/>
        <end position="379"/>
    </location>
</feature>
<dbReference type="EMBL" id="DXAQ01000026">
    <property type="protein sequence ID" value="HIZ88665.1"/>
    <property type="molecule type" value="Genomic_DNA"/>
</dbReference>
<evidence type="ECO:0000256" key="1">
    <source>
        <dbReference type="SAM" id="Phobius"/>
    </source>
</evidence>
<gene>
    <name evidence="2" type="ORF">H9804_01870</name>
</gene>
<keyword evidence="1" id="KW-0472">Membrane</keyword>
<feature type="transmembrane region" description="Helical" evidence="1">
    <location>
        <begin position="950"/>
        <end position="975"/>
    </location>
</feature>
<keyword evidence="1" id="KW-0812">Transmembrane</keyword>
<feature type="transmembrane region" description="Helical" evidence="1">
    <location>
        <begin position="332"/>
        <end position="351"/>
    </location>
</feature>
<dbReference type="Gene3D" id="3.30.70.1440">
    <property type="entry name" value="Multidrug efflux transporter AcrB pore domain"/>
    <property type="match status" value="1"/>
</dbReference>
<keyword evidence="1" id="KW-1133">Transmembrane helix</keyword>
<evidence type="ECO:0000313" key="3">
    <source>
        <dbReference type="Proteomes" id="UP000824176"/>
    </source>
</evidence>
<dbReference type="SUPFAM" id="SSF82714">
    <property type="entry name" value="Multidrug efflux transporter AcrB TolC docking domain, DN and DC subdomains"/>
    <property type="match status" value="2"/>
</dbReference>
<protein>
    <submittedName>
        <fullName evidence="2">Efflux RND transporter permease subunit</fullName>
    </submittedName>
</protein>
<feature type="transmembrane region" description="Helical" evidence="1">
    <location>
        <begin position="428"/>
        <end position="448"/>
    </location>
</feature>
<evidence type="ECO:0000313" key="2">
    <source>
        <dbReference type="EMBL" id="HIZ88665.1"/>
    </source>
</evidence>
<feature type="transmembrane region" description="Helical" evidence="1">
    <location>
        <begin position="460"/>
        <end position="482"/>
    </location>
</feature>
<dbReference type="Gene3D" id="3.30.70.1430">
    <property type="entry name" value="Multidrug efflux transporter AcrB pore domain"/>
    <property type="match status" value="2"/>
</dbReference>
<dbReference type="PRINTS" id="PR00702">
    <property type="entry name" value="ACRIFLAVINRP"/>
</dbReference>
<dbReference type="Gene3D" id="3.30.70.1320">
    <property type="entry name" value="Multidrug efflux transporter AcrB pore domain like"/>
    <property type="match status" value="1"/>
</dbReference>
<dbReference type="Proteomes" id="UP000824176">
    <property type="component" value="Unassembled WGS sequence"/>
</dbReference>
<proteinExistence type="predicted"/>
<dbReference type="SUPFAM" id="SSF82693">
    <property type="entry name" value="Multidrug efflux transporter AcrB pore domain, PN1, PN2, PC1 and PC2 subdomains"/>
    <property type="match status" value="3"/>
</dbReference>
<feature type="transmembrane region" description="Helical" evidence="1">
    <location>
        <begin position="852"/>
        <end position="872"/>
    </location>
</feature>